<keyword evidence="1" id="KW-0732">Signal</keyword>
<accession>A0ABS7X514</accession>
<organism evidence="2 3">
    <name type="scientific">Modicisalibacter tunisiensis</name>
    <dbReference type="NCBI Taxonomy" id="390637"/>
    <lineage>
        <taxon>Bacteria</taxon>
        <taxon>Pseudomonadati</taxon>
        <taxon>Pseudomonadota</taxon>
        <taxon>Gammaproteobacteria</taxon>
        <taxon>Oceanospirillales</taxon>
        <taxon>Halomonadaceae</taxon>
        <taxon>Modicisalibacter</taxon>
    </lineage>
</organism>
<feature type="chain" id="PRO_5045600916" description="DUF3108 domain-containing protein" evidence="1">
    <location>
        <begin position="28"/>
        <end position="232"/>
    </location>
</feature>
<evidence type="ECO:0000313" key="2">
    <source>
        <dbReference type="EMBL" id="MBZ9569226.1"/>
    </source>
</evidence>
<evidence type="ECO:0000256" key="1">
    <source>
        <dbReference type="SAM" id="SignalP"/>
    </source>
</evidence>
<dbReference type="RefSeq" id="WP_224421522.1">
    <property type="nucleotide sequence ID" value="NZ_JAGXFD010000002.1"/>
</dbReference>
<evidence type="ECO:0008006" key="4">
    <source>
        <dbReference type="Google" id="ProtNLM"/>
    </source>
</evidence>
<keyword evidence="3" id="KW-1185">Reference proteome</keyword>
<evidence type="ECO:0000313" key="3">
    <source>
        <dbReference type="Proteomes" id="UP001319883"/>
    </source>
</evidence>
<feature type="signal peptide" evidence="1">
    <location>
        <begin position="1"/>
        <end position="27"/>
    </location>
</feature>
<dbReference type="EMBL" id="JAGXFD010000002">
    <property type="protein sequence ID" value="MBZ9569226.1"/>
    <property type="molecule type" value="Genomic_DNA"/>
</dbReference>
<sequence>MTLRAFTRPVRLALGLVLWLVAVSALAAAEPHPFSATYRLHLDGWPDVTIHHRLSRDDGQWESAMHAQIAIAEGNERGRFRVTDDGLDALFYRSGYRLFGLGKDYRLDDRELAPLPDRQTALVALARQAATAACNGAEAAPCTLRYRDYDGTAVTLAYRVLDHNEVTVEGHRYPSLNVLTWRSDKPERQLRLRLTPSLPGLLLGGDYRRDGKVLSTLELAHLSRQAAANQSR</sequence>
<dbReference type="Proteomes" id="UP001319883">
    <property type="component" value="Unassembled WGS sequence"/>
</dbReference>
<name>A0ABS7X514_9GAMM</name>
<reference evidence="2 3" key="1">
    <citation type="submission" date="2021-05" db="EMBL/GenBank/DDBJ databases">
        <title>Petroleum and Energy Research Collection (APPE): ex situ preservation of microbial diversity associated with the oil industry and exploitation of its biotechnological potential.</title>
        <authorList>
            <person name="Paixao C.T.M."/>
            <person name="Gomes M.B."/>
            <person name="Oliveira V.M."/>
        </authorList>
    </citation>
    <scope>NUCLEOTIDE SEQUENCE [LARGE SCALE GENOMIC DNA]</scope>
    <source>
        <strain evidence="2 3">LIT2</strain>
    </source>
</reference>
<comment type="caution">
    <text evidence="2">The sequence shown here is derived from an EMBL/GenBank/DDBJ whole genome shotgun (WGS) entry which is preliminary data.</text>
</comment>
<protein>
    <recommendedName>
        <fullName evidence="4">DUF3108 domain-containing protein</fullName>
    </recommendedName>
</protein>
<proteinExistence type="predicted"/>
<gene>
    <name evidence="2" type="ORF">KGQ91_16280</name>
</gene>